<dbReference type="Proteomes" id="UP000317909">
    <property type="component" value="Chromosome"/>
</dbReference>
<dbReference type="OrthoDB" id="9761224at2"/>
<evidence type="ECO:0000259" key="8">
    <source>
        <dbReference type="Pfam" id="PF02554"/>
    </source>
</evidence>
<evidence type="ECO:0000256" key="5">
    <source>
        <dbReference type="ARBA" id="ARBA00022989"/>
    </source>
</evidence>
<feature type="transmembrane region" description="Helical" evidence="7">
    <location>
        <begin position="345"/>
        <end position="367"/>
    </location>
</feature>
<dbReference type="PANTHER" id="PTHR30252:SF0">
    <property type="entry name" value="PEPTIDE TRANSPORTER CSTA"/>
    <property type="match status" value="1"/>
</dbReference>
<gene>
    <name evidence="9" type="primary">cstA</name>
    <name evidence="9" type="ORF">I41_51650</name>
</gene>
<keyword evidence="4 7" id="KW-0812">Transmembrane</keyword>
<dbReference type="EMBL" id="CP036339">
    <property type="protein sequence ID" value="QDT75920.1"/>
    <property type="molecule type" value="Genomic_DNA"/>
</dbReference>
<feature type="transmembrane region" description="Helical" evidence="7">
    <location>
        <begin position="164"/>
        <end position="185"/>
    </location>
</feature>
<feature type="transmembrane region" description="Helical" evidence="7">
    <location>
        <begin position="541"/>
        <end position="565"/>
    </location>
</feature>
<evidence type="ECO:0000256" key="1">
    <source>
        <dbReference type="ARBA" id="ARBA00004651"/>
    </source>
</evidence>
<dbReference type="GO" id="GO:0009267">
    <property type="term" value="P:cellular response to starvation"/>
    <property type="evidence" value="ECO:0007669"/>
    <property type="project" value="InterPro"/>
</dbReference>
<name>A0A517U5S7_9BACT</name>
<feature type="transmembrane region" description="Helical" evidence="7">
    <location>
        <begin position="130"/>
        <end position="158"/>
    </location>
</feature>
<keyword evidence="5 7" id="KW-1133">Transmembrane helix</keyword>
<accession>A0A517U5S7</accession>
<evidence type="ECO:0000313" key="9">
    <source>
        <dbReference type="EMBL" id="QDT75920.1"/>
    </source>
</evidence>
<evidence type="ECO:0000313" key="10">
    <source>
        <dbReference type="Proteomes" id="UP000317909"/>
    </source>
</evidence>
<feature type="transmembrane region" description="Helical" evidence="7">
    <location>
        <begin position="437"/>
        <end position="456"/>
    </location>
</feature>
<feature type="transmembrane region" description="Helical" evidence="7">
    <location>
        <begin position="85"/>
        <end position="109"/>
    </location>
</feature>
<dbReference type="InterPro" id="IPR051605">
    <property type="entry name" value="CstA"/>
</dbReference>
<feature type="domain" description="CstA N-terminal" evidence="8">
    <location>
        <begin position="4"/>
        <end position="369"/>
    </location>
</feature>
<dbReference type="InterPro" id="IPR003706">
    <property type="entry name" value="CstA_N"/>
</dbReference>
<dbReference type="KEGG" id="llh:I41_51650"/>
<feature type="transmembrane region" description="Helical" evidence="7">
    <location>
        <begin position="235"/>
        <end position="256"/>
    </location>
</feature>
<feature type="transmembrane region" description="Helical" evidence="7">
    <location>
        <begin position="263"/>
        <end position="281"/>
    </location>
</feature>
<feature type="transmembrane region" description="Helical" evidence="7">
    <location>
        <begin position="197"/>
        <end position="215"/>
    </location>
</feature>
<organism evidence="9 10">
    <name type="scientific">Lacipirellula limnantheis</name>
    <dbReference type="NCBI Taxonomy" id="2528024"/>
    <lineage>
        <taxon>Bacteria</taxon>
        <taxon>Pseudomonadati</taxon>
        <taxon>Planctomycetota</taxon>
        <taxon>Planctomycetia</taxon>
        <taxon>Pirellulales</taxon>
        <taxon>Lacipirellulaceae</taxon>
        <taxon>Lacipirellula</taxon>
    </lineage>
</organism>
<feature type="transmembrane region" description="Helical" evidence="7">
    <location>
        <begin position="468"/>
        <end position="493"/>
    </location>
</feature>
<reference evidence="9 10" key="1">
    <citation type="submission" date="2019-02" db="EMBL/GenBank/DDBJ databases">
        <title>Deep-cultivation of Planctomycetes and their phenomic and genomic characterization uncovers novel biology.</title>
        <authorList>
            <person name="Wiegand S."/>
            <person name="Jogler M."/>
            <person name="Boedeker C."/>
            <person name="Pinto D."/>
            <person name="Vollmers J."/>
            <person name="Rivas-Marin E."/>
            <person name="Kohn T."/>
            <person name="Peeters S.H."/>
            <person name="Heuer A."/>
            <person name="Rast P."/>
            <person name="Oberbeckmann S."/>
            <person name="Bunk B."/>
            <person name="Jeske O."/>
            <person name="Meyerdierks A."/>
            <person name="Storesund J.E."/>
            <person name="Kallscheuer N."/>
            <person name="Luecker S."/>
            <person name="Lage O.M."/>
            <person name="Pohl T."/>
            <person name="Merkel B.J."/>
            <person name="Hornburger P."/>
            <person name="Mueller R.-W."/>
            <person name="Bruemmer F."/>
            <person name="Labrenz M."/>
            <person name="Spormann A.M."/>
            <person name="Op den Camp H."/>
            <person name="Overmann J."/>
            <person name="Amann R."/>
            <person name="Jetten M.S.M."/>
            <person name="Mascher T."/>
            <person name="Medema M.H."/>
            <person name="Devos D.P."/>
            <person name="Kaster A.-K."/>
            <person name="Ovreas L."/>
            <person name="Rohde M."/>
            <person name="Galperin M.Y."/>
            <person name="Jogler C."/>
        </authorList>
    </citation>
    <scope>NUCLEOTIDE SEQUENCE [LARGE SCALE GENOMIC DNA]</scope>
    <source>
        <strain evidence="9 10">I41</strain>
    </source>
</reference>
<dbReference type="GO" id="GO:0005886">
    <property type="term" value="C:plasma membrane"/>
    <property type="evidence" value="ECO:0007669"/>
    <property type="project" value="UniProtKB-SubCell"/>
</dbReference>
<dbReference type="RefSeq" id="WP_145435685.1">
    <property type="nucleotide sequence ID" value="NZ_CP036339.1"/>
</dbReference>
<feature type="transmembrane region" description="Helical" evidence="7">
    <location>
        <begin position="301"/>
        <end position="324"/>
    </location>
</feature>
<protein>
    <submittedName>
        <fullName evidence="9">Carbon starvation protein A</fullName>
    </submittedName>
</protein>
<sequence length="581" mass="61826">MNLLWIVLPSALVLGVAYLTYGRLLGRLLRLDPQAPVPAVELRDGIDFEPLAPAALLPQHFSAIAAAGPIVGPILAGVLFGWLPALVWIIVGSIFVGGVQDITSLVASIRHRATSIAEVVRLYMSRRSYLMFLSFIWIALVYIIVAFTGVTAASFVGAPLAENGGIGGGAIASSSLIYLGITLAMGVAMRYAGMPSWLALCVFLPMVVGAIVWGPSVPLDLAAITGWSDGAAVKLWSAILLAYCLVAGVLPVWLLLQPRGQLGGYFLYAALAAGALGLAFGNVQVEYPMFRGWNPVAPSGVGAGVALVPMLFITIACGACSGFHSLIASGTTSKQLRNEMDAKPVAYGSMLLEGMVAVVSLCCVMMFKENSAELAGKPNQIYAHGIGKFLDVMNVSKGIGVTFALMAFTTFVYDTLDVCTRLGRFILQELTGWRGRGGRLFGTALTAGVPLFFMLRHPSDAKTPVWQLFWNLFGASNQLLAALTLLGVTVWLWRTRRAMWVWFVTGIPTVIMYVMSTWALITMTVPAFRSSEGAWQAPSDVVPWIGLVLLGLAALMLVEAVRVLAGSGEPPREIGLATAVA</sequence>
<evidence type="ECO:0000256" key="3">
    <source>
        <dbReference type="ARBA" id="ARBA00022475"/>
    </source>
</evidence>
<proteinExistence type="inferred from homology"/>
<keyword evidence="3" id="KW-1003">Cell membrane</keyword>
<evidence type="ECO:0000256" key="2">
    <source>
        <dbReference type="ARBA" id="ARBA00007755"/>
    </source>
</evidence>
<evidence type="ECO:0000256" key="6">
    <source>
        <dbReference type="ARBA" id="ARBA00023136"/>
    </source>
</evidence>
<dbReference type="AlphaFoldDB" id="A0A517U5S7"/>
<evidence type="ECO:0000256" key="4">
    <source>
        <dbReference type="ARBA" id="ARBA00022692"/>
    </source>
</evidence>
<dbReference type="Pfam" id="PF02554">
    <property type="entry name" value="CstA"/>
    <property type="match status" value="1"/>
</dbReference>
<comment type="similarity">
    <text evidence="2">Belongs to the peptide transporter carbon starvation (CstA) (TC 2.A.114) family.</text>
</comment>
<evidence type="ECO:0000256" key="7">
    <source>
        <dbReference type="SAM" id="Phobius"/>
    </source>
</evidence>
<keyword evidence="10" id="KW-1185">Reference proteome</keyword>
<feature type="transmembrane region" description="Helical" evidence="7">
    <location>
        <begin position="398"/>
        <end position="416"/>
    </location>
</feature>
<dbReference type="PANTHER" id="PTHR30252">
    <property type="entry name" value="INNER MEMBRANE PEPTIDE TRANSPORTER"/>
    <property type="match status" value="1"/>
</dbReference>
<feature type="transmembrane region" description="Helical" evidence="7">
    <location>
        <begin position="500"/>
        <end position="521"/>
    </location>
</feature>
<comment type="subcellular location">
    <subcellularLocation>
        <location evidence="1">Cell membrane</location>
        <topology evidence="1">Multi-pass membrane protein</topology>
    </subcellularLocation>
</comment>
<keyword evidence="6 7" id="KW-0472">Membrane</keyword>